<comment type="caution">
    <text evidence="1">The sequence shown here is derived from an EMBL/GenBank/DDBJ whole genome shotgun (WGS) entry which is preliminary data.</text>
</comment>
<dbReference type="RefSeq" id="WP_004142556.1">
    <property type="nucleotide sequence ID" value="NZ_GG694027.1"/>
</dbReference>
<dbReference type="AlphaFoldDB" id="C8NCL3"/>
<evidence type="ECO:0000313" key="1">
    <source>
        <dbReference type="EMBL" id="EEV87636.1"/>
    </source>
</evidence>
<dbReference type="HOGENOM" id="CLU_029524_0_0_6"/>
<dbReference type="EMBL" id="ACKY01000117">
    <property type="protein sequence ID" value="EEV87636.1"/>
    <property type="molecule type" value="Genomic_DNA"/>
</dbReference>
<accession>C8NCL3</accession>
<reference evidence="1 2" key="1">
    <citation type="submission" date="2009-08" db="EMBL/GenBank/DDBJ databases">
        <authorList>
            <person name="Qin X."/>
            <person name="Bachman B."/>
            <person name="Battles P."/>
            <person name="Bell A."/>
            <person name="Bess C."/>
            <person name="Bickham C."/>
            <person name="Chaboub L."/>
            <person name="Chen D."/>
            <person name="Coyle M."/>
            <person name="Deiros D.R."/>
            <person name="Dinh H."/>
            <person name="Forbes L."/>
            <person name="Fowler G."/>
            <person name="Francisco L."/>
            <person name="Fu Q."/>
            <person name="Gubbala S."/>
            <person name="Hale W."/>
            <person name="Han Y."/>
            <person name="Hemphill L."/>
            <person name="Highlander S.K."/>
            <person name="Hirani K."/>
            <person name="Hogues M."/>
            <person name="Jackson L."/>
            <person name="Jakkamsetti A."/>
            <person name="Javaid M."/>
            <person name="Jiang H."/>
            <person name="Korchina V."/>
            <person name="Kovar C."/>
            <person name="Lara F."/>
            <person name="Lee S."/>
            <person name="Mata R."/>
            <person name="Mathew T."/>
            <person name="Moen C."/>
            <person name="Morales K."/>
            <person name="Munidasa M."/>
            <person name="Nazareth L."/>
            <person name="Ngo R."/>
            <person name="Nguyen L."/>
            <person name="Okwuonu G."/>
            <person name="Ongeri F."/>
            <person name="Patil S."/>
            <person name="Petrosino J."/>
            <person name="Pham C."/>
            <person name="Pham P."/>
            <person name="Pu L.-L."/>
            <person name="Puazo M."/>
            <person name="Raj R."/>
            <person name="Reid J."/>
            <person name="Rouhana J."/>
            <person name="Saada N."/>
            <person name="Shang Y."/>
            <person name="Simmons D."/>
            <person name="Thornton R."/>
            <person name="Warren J."/>
            <person name="Weissenberger G."/>
            <person name="Zhang J."/>
            <person name="Zhang L."/>
            <person name="Zhou C."/>
            <person name="Zhu D."/>
            <person name="Muzny D."/>
            <person name="Worley K."/>
            <person name="Gibbs R."/>
        </authorList>
    </citation>
    <scope>NUCLEOTIDE SEQUENCE [LARGE SCALE GENOMIC DNA]</scope>
    <source>
        <strain evidence="2">ATCC 15826 / DSM 8339 / NCTC 10426 / 6573</strain>
    </source>
</reference>
<dbReference type="STRING" id="2718.CHUV0807_2239"/>
<organism evidence="1 2">
    <name type="scientific">Cardiobacterium hominis (strain ATCC 15826 / DSM 8339 / NCTC 10426 / 6573)</name>
    <dbReference type="NCBI Taxonomy" id="638300"/>
    <lineage>
        <taxon>Bacteria</taxon>
        <taxon>Pseudomonadati</taxon>
        <taxon>Pseudomonadota</taxon>
        <taxon>Gammaproteobacteria</taxon>
        <taxon>Cardiobacteriales</taxon>
        <taxon>Cardiobacteriaceae</taxon>
        <taxon>Cardiobacterium</taxon>
    </lineage>
</organism>
<sequence>MASLDELITKLKEIFQTDRADLDFGIYRILNSRSAEINHYLSRELPAQVKAALADKAQEAAVYNHLLTFFARYYDEGDFISQRRYKGNTYAIPYNGEEVMLHWANKDQYYTKSGENFSDYRFTLSDGRRVHFKLVAADTAKDNQKDLNHTRLFVLAEKQEAQYDDEGAEIRPALAPVETAADGQTLTIHFSYQPRPKGEKQDAYLSAVKKAVAAADSVQQDWTELFSRAPTEKQPERTLLEKHLAAYTQKNSADYFIHKDLGGFLRRELDFYIKNEVMNLDNLQSAADFAPLERDLRLIQTLLAIAHKIIDFLAQLENFQKKLWLKKKFVAASHWLITLNHIPEALLPAVAANEKQLAAWENLFSFKQLPPPPRHFFTCKNRSLSRRRYLALPA</sequence>
<dbReference type="GeneID" id="84790863"/>
<proteinExistence type="predicted"/>
<name>C8NCL3_CARH6</name>
<evidence type="ECO:0000313" key="2">
    <source>
        <dbReference type="Proteomes" id="UP000004870"/>
    </source>
</evidence>
<dbReference type="Proteomes" id="UP000004870">
    <property type="component" value="Unassembled WGS sequence"/>
</dbReference>
<keyword evidence="2" id="KW-1185">Reference proteome</keyword>
<protein>
    <submittedName>
        <fullName evidence="1">Uncharacterized protein</fullName>
    </submittedName>
</protein>
<gene>
    <name evidence="1" type="ORF">HMPREF0198_2241</name>
</gene>